<organism evidence="3 4">
    <name type="scientific">Tanacetum coccineum</name>
    <dbReference type="NCBI Taxonomy" id="301880"/>
    <lineage>
        <taxon>Eukaryota</taxon>
        <taxon>Viridiplantae</taxon>
        <taxon>Streptophyta</taxon>
        <taxon>Embryophyta</taxon>
        <taxon>Tracheophyta</taxon>
        <taxon>Spermatophyta</taxon>
        <taxon>Magnoliopsida</taxon>
        <taxon>eudicotyledons</taxon>
        <taxon>Gunneridae</taxon>
        <taxon>Pentapetalae</taxon>
        <taxon>asterids</taxon>
        <taxon>campanulids</taxon>
        <taxon>Asterales</taxon>
        <taxon>Asteraceae</taxon>
        <taxon>Asteroideae</taxon>
        <taxon>Anthemideae</taxon>
        <taxon>Anthemidinae</taxon>
        <taxon>Tanacetum</taxon>
    </lineage>
</organism>
<sequence length="321" mass="36566">MAYDFSWKSSQKTYAYSDVRFKNQDLLIIISELKEKLKTFENGESVNTKFDKSVTSEKLVCVTPLPNNIAVQAKKVSKSEDTTDRTPSSVRIHSNKRKTMNSNEFQSNASVLNTMTVNAVNDRSNLVCVSCDKDVFLLCHEKCVAHYALSKDSRVIQLIFWIVDSGCSKHMTGNLQLLRNFIKKFIGIVHFENDPFAAITRYGDYVHGNLMICHIYYVEGLRHNYFSEGDDFLTGSCESNLYTISISELAASSPVCLMSKATSTTSWLWHQWHSHLNFYTINQLTSNDLVDGLPKFKYDKDHLCSACFLSINIGSEYRIQT</sequence>
<dbReference type="Proteomes" id="UP001151760">
    <property type="component" value="Unassembled WGS sequence"/>
</dbReference>
<keyword evidence="4" id="KW-1185">Reference proteome</keyword>
<dbReference type="Pfam" id="PF22936">
    <property type="entry name" value="Pol_BBD"/>
    <property type="match status" value="1"/>
</dbReference>
<reference evidence="3" key="1">
    <citation type="journal article" date="2022" name="Int. J. Mol. Sci.">
        <title>Draft Genome of Tanacetum Coccineum: Genomic Comparison of Closely Related Tanacetum-Family Plants.</title>
        <authorList>
            <person name="Yamashiro T."/>
            <person name="Shiraishi A."/>
            <person name="Nakayama K."/>
            <person name="Satake H."/>
        </authorList>
    </citation>
    <scope>NUCLEOTIDE SEQUENCE</scope>
</reference>
<evidence type="ECO:0000259" key="1">
    <source>
        <dbReference type="Pfam" id="PF13976"/>
    </source>
</evidence>
<dbReference type="InterPro" id="IPR054722">
    <property type="entry name" value="PolX-like_BBD"/>
</dbReference>
<comment type="caution">
    <text evidence="3">The sequence shown here is derived from an EMBL/GenBank/DDBJ whole genome shotgun (WGS) entry which is preliminary data.</text>
</comment>
<feature type="domain" description="Retrovirus-related Pol polyprotein from transposon TNT 1-94-like beta-barrel" evidence="2">
    <location>
        <begin position="161"/>
        <end position="229"/>
    </location>
</feature>
<dbReference type="Pfam" id="PF13976">
    <property type="entry name" value="gag_pre-integrs"/>
    <property type="match status" value="1"/>
</dbReference>
<evidence type="ECO:0000259" key="2">
    <source>
        <dbReference type="Pfam" id="PF22936"/>
    </source>
</evidence>
<evidence type="ECO:0000313" key="4">
    <source>
        <dbReference type="Proteomes" id="UP001151760"/>
    </source>
</evidence>
<accession>A0ABQ5I910</accession>
<reference evidence="3" key="2">
    <citation type="submission" date="2022-01" db="EMBL/GenBank/DDBJ databases">
        <authorList>
            <person name="Yamashiro T."/>
            <person name="Shiraishi A."/>
            <person name="Satake H."/>
            <person name="Nakayama K."/>
        </authorList>
    </citation>
    <scope>NUCLEOTIDE SEQUENCE</scope>
</reference>
<name>A0ABQ5I910_9ASTR</name>
<gene>
    <name evidence="3" type="ORF">Tco_1091724</name>
</gene>
<dbReference type="EMBL" id="BQNB010020460">
    <property type="protein sequence ID" value="GJT96206.1"/>
    <property type="molecule type" value="Genomic_DNA"/>
</dbReference>
<feature type="domain" description="GAG-pre-integrase" evidence="1">
    <location>
        <begin position="240"/>
        <end position="309"/>
    </location>
</feature>
<evidence type="ECO:0000313" key="3">
    <source>
        <dbReference type="EMBL" id="GJT96206.1"/>
    </source>
</evidence>
<protein>
    <submittedName>
        <fullName evidence="3">Integrase, catalytic region, zinc finger, CCHC-type containing protein</fullName>
    </submittedName>
</protein>
<proteinExistence type="predicted"/>
<dbReference type="InterPro" id="IPR025724">
    <property type="entry name" value="GAG-pre-integrase_dom"/>
</dbReference>